<dbReference type="STRING" id="1121409.SAMN02745124_00449"/>
<dbReference type="Proteomes" id="UP000184139">
    <property type="component" value="Unassembled WGS sequence"/>
</dbReference>
<dbReference type="Pfam" id="PF08402">
    <property type="entry name" value="TOBE_2"/>
    <property type="match status" value="1"/>
</dbReference>
<dbReference type="InterPro" id="IPR008995">
    <property type="entry name" value="Mo/tungstate-bd_C_term_dom"/>
</dbReference>
<dbReference type="PANTHER" id="PTHR42781">
    <property type="entry name" value="SPERMIDINE/PUTRESCINE IMPORT ATP-BINDING PROTEIN POTA"/>
    <property type="match status" value="1"/>
</dbReference>
<sequence>MIEINDLAVCLGEFRLRGITLSIEEGAFFALMGPTGSGKTVLLEAIAGLVPIQGGSIHLKQRDITRLPPEKRGIGIMYQDYALFPHLTVAGNITFGLRYGARDGHKAEKHFSTMVDALGIDHVLQRYPETLSGGELQRAALARALIVEPRVVLLDEPLSALDPNFREDIRAMLGEIHHSLGVTFVIVTHDFAEALSLASRAAVMHDGTIRQVGTIQDIFRKPTSSFVADFVGMKNIFAATFEQNAARLDQFALQVMGRPVNGGGHIAIRPEDITLSLSAGTALDGNCVPGVVTGIVDQGIFYEVRVSAGDQLFCTVVTKSAAFDLSLAVGMSVHLSFPPQAVHVF</sequence>
<dbReference type="GO" id="GO:0043190">
    <property type="term" value="C:ATP-binding cassette (ABC) transporter complex"/>
    <property type="evidence" value="ECO:0007669"/>
    <property type="project" value="InterPro"/>
</dbReference>
<dbReference type="PANTHER" id="PTHR42781:SF4">
    <property type="entry name" value="SPERMIDINE_PUTRESCINE IMPORT ATP-BINDING PROTEIN POTA"/>
    <property type="match status" value="1"/>
</dbReference>
<keyword evidence="6" id="KW-1185">Reference proteome</keyword>
<dbReference type="PROSITE" id="PS00211">
    <property type="entry name" value="ABC_TRANSPORTER_1"/>
    <property type="match status" value="1"/>
</dbReference>
<dbReference type="EMBL" id="FQXS01000001">
    <property type="protein sequence ID" value="SHH39971.1"/>
    <property type="molecule type" value="Genomic_DNA"/>
</dbReference>
<dbReference type="GO" id="GO:0005524">
    <property type="term" value="F:ATP binding"/>
    <property type="evidence" value="ECO:0007669"/>
    <property type="project" value="UniProtKB-KW"/>
</dbReference>
<dbReference type="InterPro" id="IPR013611">
    <property type="entry name" value="Transp-assoc_OB_typ2"/>
</dbReference>
<dbReference type="InterPro" id="IPR027417">
    <property type="entry name" value="P-loop_NTPase"/>
</dbReference>
<reference evidence="5 6" key="1">
    <citation type="submission" date="2016-11" db="EMBL/GenBank/DDBJ databases">
        <authorList>
            <person name="Jaros S."/>
            <person name="Januszkiewicz K."/>
            <person name="Wedrychowicz H."/>
        </authorList>
    </citation>
    <scope>NUCLEOTIDE SEQUENCE [LARGE SCALE GENOMIC DNA]</scope>
    <source>
        <strain evidence="5 6">DSM 9705</strain>
    </source>
</reference>
<dbReference type="InterPro" id="IPR017871">
    <property type="entry name" value="ABC_transporter-like_CS"/>
</dbReference>
<evidence type="ECO:0000256" key="2">
    <source>
        <dbReference type="ARBA" id="ARBA00022741"/>
    </source>
</evidence>
<keyword evidence="1" id="KW-0813">Transport</keyword>
<dbReference type="Gene3D" id="3.40.50.300">
    <property type="entry name" value="P-loop containing nucleotide triphosphate hydrolases"/>
    <property type="match status" value="1"/>
</dbReference>
<dbReference type="SMART" id="SM00382">
    <property type="entry name" value="AAA"/>
    <property type="match status" value="1"/>
</dbReference>
<dbReference type="GO" id="GO:0016887">
    <property type="term" value="F:ATP hydrolysis activity"/>
    <property type="evidence" value="ECO:0007669"/>
    <property type="project" value="InterPro"/>
</dbReference>
<dbReference type="InterPro" id="IPR003593">
    <property type="entry name" value="AAA+_ATPase"/>
</dbReference>
<keyword evidence="2" id="KW-0547">Nucleotide-binding</keyword>
<dbReference type="RefSeq" id="WP_073373171.1">
    <property type="nucleotide sequence ID" value="NZ_FQXS01000001.1"/>
</dbReference>
<evidence type="ECO:0000313" key="6">
    <source>
        <dbReference type="Proteomes" id="UP000184139"/>
    </source>
</evidence>
<proteinExistence type="predicted"/>
<evidence type="ECO:0000259" key="4">
    <source>
        <dbReference type="PROSITE" id="PS50893"/>
    </source>
</evidence>
<gene>
    <name evidence="5" type="ORF">SAMN02745124_00449</name>
</gene>
<dbReference type="SUPFAM" id="SSF50331">
    <property type="entry name" value="MOP-like"/>
    <property type="match status" value="1"/>
</dbReference>
<protein>
    <submittedName>
        <fullName evidence="5">Tungstate/molybdate transport system ATP-binding protein</fullName>
    </submittedName>
</protein>
<dbReference type="OrthoDB" id="9809450at2"/>
<name>A0A1M5SN32_9BACT</name>
<dbReference type="AlphaFoldDB" id="A0A1M5SN32"/>
<evidence type="ECO:0000313" key="5">
    <source>
        <dbReference type="EMBL" id="SHH39971.1"/>
    </source>
</evidence>
<keyword evidence="3 5" id="KW-0067">ATP-binding</keyword>
<evidence type="ECO:0000256" key="1">
    <source>
        <dbReference type="ARBA" id="ARBA00022448"/>
    </source>
</evidence>
<organism evidence="5 6">
    <name type="scientific">Desulfofustis glycolicus DSM 9705</name>
    <dbReference type="NCBI Taxonomy" id="1121409"/>
    <lineage>
        <taxon>Bacteria</taxon>
        <taxon>Pseudomonadati</taxon>
        <taxon>Thermodesulfobacteriota</taxon>
        <taxon>Desulfobulbia</taxon>
        <taxon>Desulfobulbales</taxon>
        <taxon>Desulfocapsaceae</taxon>
        <taxon>Desulfofustis</taxon>
    </lineage>
</organism>
<dbReference type="SUPFAM" id="SSF52540">
    <property type="entry name" value="P-loop containing nucleoside triphosphate hydrolases"/>
    <property type="match status" value="1"/>
</dbReference>
<dbReference type="Pfam" id="PF00005">
    <property type="entry name" value="ABC_tran"/>
    <property type="match status" value="1"/>
</dbReference>
<dbReference type="InterPro" id="IPR003439">
    <property type="entry name" value="ABC_transporter-like_ATP-bd"/>
</dbReference>
<dbReference type="GO" id="GO:0015697">
    <property type="term" value="P:quaternary ammonium group transport"/>
    <property type="evidence" value="ECO:0007669"/>
    <property type="project" value="UniProtKB-ARBA"/>
</dbReference>
<feature type="domain" description="ABC transporter" evidence="4">
    <location>
        <begin position="2"/>
        <end position="231"/>
    </location>
</feature>
<dbReference type="PROSITE" id="PS50893">
    <property type="entry name" value="ABC_TRANSPORTER_2"/>
    <property type="match status" value="1"/>
</dbReference>
<dbReference type="Gene3D" id="2.40.50.100">
    <property type="match status" value="1"/>
</dbReference>
<accession>A0A1M5SN32</accession>
<evidence type="ECO:0000256" key="3">
    <source>
        <dbReference type="ARBA" id="ARBA00022840"/>
    </source>
</evidence>
<dbReference type="FunFam" id="3.40.50.300:FF:000425">
    <property type="entry name" value="Probable ABC transporter, ATP-binding subunit"/>
    <property type="match status" value="1"/>
</dbReference>
<dbReference type="InterPro" id="IPR050093">
    <property type="entry name" value="ABC_SmlMolc_Importer"/>
</dbReference>
<dbReference type="GO" id="GO:0022857">
    <property type="term" value="F:transmembrane transporter activity"/>
    <property type="evidence" value="ECO:0007669"/>
    <property type="project" value="InterPro"/>
</dbReference>